<reference evidence="4" key="1">
    <citation type="journal article" date="2014" name="Science">
        <title>Ancient hybridizations among the ancestral genomes of bread wheat.</title>
        <authorList>
            <consortium name="International Wheat Genome Sequencing Consortium,"/>
            <person name="Marcussen T."/>
            <person name="Sandve S.R."/>
            <person name="Heier L."/>
            <person name="Spannagl M."/>
            <person name="Pfeifer M."/>
            <person name="Jakobsen K.S."/>
            <person name="Wulff B.B."/>
            <person name="Steuernagel B."/>
            <person name="Mayer K.F."/>
            <person name="Olsen O.A."/>
        </authorList>
    </citation>
    <scope>NUCLEOTIDE SEQUENCE [LARGE SCALE GENOMIC DNA]</scope>
    <source>
        <strain evidence="4">cv. AL8/78</strain>
    </source>
</reference>
<evidence type="ECO:0000256" key="2">
    <source>
        <dbReference type="SAM" id="SignalP"/>
    </source>
</evidence>
<proteinExistence type="inferred from homology"/>
<dbReference type="OMA" id="YQDEMAN"/>
<reference evidence="3" key="5">
    <citation type="journal article" date="2021" name="G3 (Bethesda)">
        <title>Aegilops tauschii genome assembly Aet v5.0 features greater sequence contiguity and improved annotation.</title>
        <authorList>
            <person name="Wang L."/>
            <person name="Zhu T."/>
            <person name="Rodriguez J.C."/>
            <person name="Deal K.R."/>
            <person name="Dubcovsky J."/>
            <person name="McGuire P.E."/>
            <person name="Lux T."/>
            <person name="Spannagl M."/>
            <person name="Mayer K.F.X."/>
            <person name="Baldrich P."/>
            <person name="Meyers B.C."/>
            <person name="Huo N."/>
            <person name="Gu Y.Q."/>
            <person name="Zhou H."/>
            <person name="Devos K.M."/>
            <person name="Bennetzen J.L."/>
            <person name="Unver T."/>
            <person name="Budak H."/>
            <person name="Gulick P.J."/>
            <person name="Galiba G."/>
            <person name="Kalapos B."/>
            <person name="Nelson D.R."/>
            <person name="Li P."/>
            <person name="You F.M."/>
            <person name="Luo M.C."/>
            <person name="Dvorak J."/>
        </authorList>
    </citation>
    <scope>NUCLEOTIDE SEQUENCE [LARGE SCALE GENOMIC DNA]</scope>
    <source>
        <strain evidence="3">cv. AL8/78</strain>
    </source>
</reference>
<dbReference type="OrthoDB" id="1683997at2759"/>
<dbReference type="SUPFAM" id="SSF53474">
    <property type="entry name" value="alpha/beta-Hydrolases"/>
    <property type="match status" value="1"/>
</dbReference>
<dbReference type="AlphaFoldDB" id="A0A453NV80"/>
<reference evidence="3" key="4">
    <citation type="submission" date="2019-03" db="UniProtKB">
        <authorList>
            <consortium name="EnsemblPlants"/>
        </authorList>
    </citation>
    <scope>IDENTIFICATION</scope>
</reference>
<dbReference type="InterPro" id="IPR029058">
    <property type="entry name" value="AB_hydrolase_fold"/>
</dbReference>
<dbReference type="STRING" id="200361.A0A453NV80"/>
<dbReference type="InterPro" id="IPR001563">
    <property type="entry name" value="Peptidase_S10"/>
</dbReference>
<dbReference type="Gramene" id="AET6Gv20498500.1">
    <property type="protein sequence ID" value="AET6Gv20498500.1"/>
    <property type="gene ID" value="AET6Gv20498500"/>
</dbReference>
<reference evidence="4" key="2">
    <citation type="journal article" date="2017" name="Nat. Plants">
        <title>The Aegilops tauschii genome reveals multiple impacts of transposons.</title>
        <authorList>
            <person name="Zhao G."/>
            <person name="Zou C."/>
            <person name="Li K."/>
            <person name="Wang K."/>
            <person name="Li T."/>
            <person name="Gao L."/>
            <person name="Zhang X."/>
            <person name="Wang H."/>
            <person name="Yang Z."/>
            <person name="Liu X."/>
            <person name="Jiang W."/>
            <person name="Mao L."/>
            <person name="Kong X."/>
            <person name="Jiao Y."/>
            <person name="Jia J."/>
        </authorList>
    </citation>
    <scope>NUCLEOTIDE SEQUENCE [LARGE SCALE GENOMIC DNA]</scope>
    <source>
        <strain evidence="4">cv. AL8/78</strain>
    </source>
</reference>
<dbReference type="PANTHER" id="PTHR11802">
    <property type="entry name" value="SERINE PROTEASE FAMILY S10 SERINE CARBOXYPEPTIDASE"/>
    <property type="match status" value="1"/>
</dbReference>
<name>A0A453NV80_AEGTS</name>
<feature type="chain" id="PRO_5019028376" description="Carboxypeptidase" evidence="2">
    <location>
        <begin position="26"/>
        <end position="204"/>
    </location>
</feature>
<keyword evidence="2" id="KW-0732">Signal</keyword>
<protein>
    <recommendedName>
        <fullName evidence="5">Carboxypeptidase</fullName>
    </recommendedName>
</protein>
<evidence type="ECO:0008006" key="5">
    <source>
        <dbReference type="Google" id="ProtNLM"/>
    </source>
</evidence>
<keyword evidence="4" id="KW-1185">Reference proteome</keyword>
<comment type="similarity">
    <text evidence="1">Belongs to the peptidase S10 family.</text>
</comment>
<feature type="signal peptide" evidence="2">
    <location>
        <begin position="1"/>
        <end position="25"/>
    </location>
</feature>
<dbReference type="GO" id="GO:0006508">
    <property type="term" value="P:proteolysis"/>
    <property type="evidence" value="ECO:0007669"/>
    <property type="project" value="InterPro"/>
</dbReference>
<dbReference type="GeneID" id="109766942"/>
<dbReference type="Proteomes" id="UP000015105">
    <property type="component" value="Chromosome 6D"/>
</dbReference>
<dbReference type="EnsemblPlants" id="AET6Gv20498500.1">
    <property type="protein sequence ID" value="AET6Gv20498500.1"/>
    <property type="gene ID" value="AET6Gv20498500"/>
</dbReference>
<evidence type="ECO:0000256" key="1">
    <source>
        <dbReference type="ARBA" id="ARBA00009431"/>
    </source>
</evidence>
<evidence type="ECO:0000313" key="3">
    <source>
        <dbReference type="EnsemblPlants" id="AET6Gv20498500.1"/>
    </source>
</evidence>
<reference evidence="3" key="3">
    <citation type="journal article" date="2017" name="Nature">
        <title>Genome sequence of the progenitor of the wheat D genome Aegilops tauschii.</title>
        <authorList>
            <person name="Luo M.C."/>
            <person name="Gu Y.Q."/>
            <person name="Puiu D."/>
            <person name="Wang H."/>
            <person name="Twardziok S.O."/>
            <person name="Deal K.R."/>
            <person name="Huo N."/>
            <person name="Zhu T."/>
            <person name="Wang L."/>
            <person name="Wang Y."/>
            <person name="McGuire P.E."/>
            <person name="Liu S."/>
            <person name="Long H."/>
            <person name="Ramasamy R.K."/>
            <person name="Rodriguez J.C."/>
            <person name="Van S.L."/>
            <person name="Yuan L."/>
            <person name="Wang Z."/>
            <person name="Xia Z."/>
            <person name="Xiao L."/>
            <person name="Anderson O.D."/>
            <person name="Ouyang S."/>
            <person name="Liang Y."/>
            <person name="Zimin A.V."/>
            <person name="Pertea G."/>
            <person name="Qi P."/>
            <person name="Bennetzen J.L."/>
            <person name="Dai X."/>
            <person name="Dawson M.W."/>
            <person name="Muller H.G."/>
            <person name="Kugler K."/>
            <person name="Rivarola-Duarte L."/>
            <person name="Spannagl M."/>
            <person name="Mayer K.F.X."/>
            <person name="Lu F.H."/>
            <person name="Bevan M.W."/>
            <person name="Leroy P."/>
            <person name="Li P."/>
            <person name="You F.M."/>
            <person name="Sun Q."/>
            <person name="Liu Z."/>
            <person name="Lyons E."/>
            <person name="Wicker T."/>
            <person name="Salzberg S.L."/>
            <person name="Devos K.M."/>
            <person name="Dvorak J."/>
        </authorList>
    </citation>
    <scope>NUCLEOTIDE SEQUENCE [LARGE SCALE GENOMIC DNA]</scope>
    <source>
        <strain evidence="3">cv. AL8/78</strain>
    </source>
</reference>
<dbReference type="PANTHER" id="PTHR11802:SF492">
    <property type="entry name" value="CARBOXYPEPTIDASE"/>
    <property type="match status" value="1"/>
</dbReference>
<dbReference type="Gene3D" id="3.40.50.1820">
    <property type="entry name" value="alpha/beta hydrolase"/>
    <property type="match status" value="1"/>
</dbReference>
<organism evidence="3 4">
    <name type="scientific">Aegilops tauschii subsp. strangulata</name>
    <name type="common">Goatgrass</name>
    <dbReference type="NCBI Taxonomy" id="200361"/>
    <lineage>
        <taxon>Eukaryota</taxon>
        <taxon>Viridiplantae</taxon>
        <taxon>Streptophyta</taxon>
        <taxon>Embryophyta</taxon>
        <taxon>Tracheophyta</taxon>
        <taxon>Spermatophyta</taxon>
        <taxon>Magnoliopsida</taxon>
        <taxon>Liliopsida</taxon>
        <taxon>Poales</taxon>
        <taxon>Poaceae</taxon>
        <taxon>BOP clade</taxon>
        <taxon>Pooideae</taxon>
        <taxon>Triticodae</taxon>
        <taxon>Triticeae</taxon>
        <taxon>Triticinae</taxon>
        <taxon>Aegilops</taxon>
    </lineage>
</organism>
<dbReference type="KEGG" id="ats:109766942"/>
<dbReference type="Pfam" id="PF00450">
    <property type="entry name" value="Peptidase_S10"/>
    <property type="match status" value="1"/>
</dbReference>
<dbReference type="PRINTS" id="PR00724">
    <property type="entry name" value="CRBOXYPTASEC"/>
</dbReference>
<evidence type="ECO:0000313" key="4">
    <source>
        <dbReference type="Proteomes" id="UP000015105"/>
    </source>
</evidence>
<dbReference type="GO" id="GO:0004185">
    <property type="term" value="F:serine-type carboxypeptidase activity"/>
    <property type="evidence" value="ECO:0007669"/>
    <property type="project" value="InterPro"/>
</dbReference>
<sequence>MQLSVFRVQLLVLLGVAVVSASADAAFPRAALPTSSGYLPVDPSTDASLFFAFYEASASLTAPADTPLLLWLEGGPGCPGLLSNFLQLGPYSLSCRPGNGASISRNPFARNRCFGLLFLDSPLGTGFNAAPSTTDIPRSQPAIAEHVLAALESFDASPAHFRARPFFLAGDSYAGKYVPAAGSRILAAKLLFRPLLADRTTHSS</sequence>
<accession>A0A453NV80</accession>
<dbReference type="RefSeq" id="XP_020181283.1">
    <property type="nucleotide sequence ID" value="XM_020325694.1"/>
</dbReference>